<feature type="domain" description="Nudix hydrolase" evidence="9">
    <location>
        <begin position="38"/>
        <end position="172"/>
    </location>
</feature>
<dbReference type="GO" id="GO:0000287">
    <property type="term" value="F:magnesium ion binding"/>
    <property type="evidence" value="ECO:0007669"/>
    <property type="project" value="InterPro"/>
</dbReference>
<name>A0A9Q1CAL0_HOLLE</name>
<dbReference type="GO" id="GO:0015938">
    <property type="term" value="P:coenzyme A catabolic process"/>
    <property type="evidence" value="ECO:0007669"/>
    <property type="project" value="TreeGrafter"/>
</dbReference>
<evidence type="ECO:0000256" key="2">
    <source>
        <dbReference type="ARBA" id="ARBA00001946"/>
    </source>
</evidence>
<evidence type="ECO:0000256" key="1">
    <source>
        <dbReference type="ARBA" id="ARBA00001936"/>
    </source>
</evidence>
<evidence type="ECO:0000256" key="4">
    <source>
        <dbReference type="ARBA" id="ARBA00022723"/>
    </source>
</evidence>
<accession>A0A9Q1CAL0</accession>
<keyword evidence="8" id="KW-1133">Transmembrane helix</keyword>
<keyword evidence="6" id="KW-0460">Magnesium</keyword>
<dbReference type="OrthoDB" id="206213at2759"/>
<dbReference type="PROSITE" id="PS01293">
    <property type="entry name" value="NUDIX_COA"/>
    <property type="match status" value="1"/>
</dbReference>
<dbReference type="GO" id="GO:0090407">
    <property type="term" value="P:organophosphate biosynthetic process"/>
    <property type="evidence" value="ECO:0007669"/>
    <property type="project" value="UniProtKB-ARBA"/>
</dbReference>
<evidence type="ECO:0000256" key="7">
    <source>
        <dbReference type="ARBA" id="ARBA00023211"/>
    </source>
</evidence>
<comment type="cofactor">
    <cofactor evidence="2">
        <name>Mg(2+)</name>
        <dbReference type="ChEBI" id="CHEBI:18420"/>
    </cofactor>
</comment>
<evidence type="ECO:0000313" key="10">
    <source>
        <dbReference type="EMBL" id="KAJ8041816.1"/>
    </source>
</evidence>
<keyword evidence="5 10" id="KW-0378">Hydrolase</keyword>
<dbReference type="Proteomes" id="UP001152320">
    <property type="component" value="Chromosome 5"/>
</dbReference>
<dbReference type="InterPro" id="IPR045121">
    <property type="entry name" value="CoAse"/>
</dbReference>
<dbReference type="GO" id="GO:0030145">
    <property type="term" value="F:manganese ion binding"/>
    <property type="evidence" value="ECO:0007669"/>
    <property type="project" value="InterPro"/>
</dbReference>
<keyword evidence="8" id="KW-0812">Transmembrane</keyword>
<evidence type="ECO:0000256" key="6">
    <source>
        <dbReference type="ARBA" id="ARBA00022842"/>
    </source>
</evidence>
<reference evidence="10" key="1">
    <citation type="submission" date="2021-10" db="EMBL/GenBank/DDBJ databases">
        <title>Tropical sea cucumber genome reveals ecological adaptation and Cuvierian tubules defense mechanism.</title>
        <authorList>
            <person name="Chen T."/>
        </authorList>
    </citation>
    <scope>NUCLEOTIDE SEQUENCE</scope>
    <source>
        <strain evidence="10">Nanhai2018</strain>
        <tissue evidence="10">Muscle</tissue>
    </source>
</reference>
<evidence type="ECO:0000259" key="9">
    <source>
        <dbReference type="PROSITE" id="PS51462"/>
    </source>
</evidence>
<feature type="transmembrane region" description="Helical" evidence="8">
    <location>
        <begin position="224"/>
        <end position="242"/>
    </location>
</feature>
<evidence type="ECO:0000313" key="11">
    <source>
        <dbReference type="Proteomes" id="UP001152320"/>
    </source>
</evidence>
<evidence type="ECO:0000256" key="3">
    <source>
        <dbReference type="ARBA" id="ARBA00006506"/>
    </source>
</evidence>
<dbReference type="AlphaFoldDB" id="A0A9Q1CAL0"/>
<sequence length="259" mass="29021">MYSSSFDAAIPKDEVRRNLQKQDSGDFLSLNPQLDWKGTRAAVLVPLFYVQDQLHVLLTRRADGLRTAPGEVAFPGGKRDKSDKDDIKTALREAEEEIGLPQNEVEVLSRLPPLFSVNSVSATPVVAFVPNDCLSRIAPNPSEVQDVFSVPLAMFLSEKQHRSFATNWPGRFEFIHFFQESKKQSSPVIFGLTAYICICVASIVHNRDPDFQMEITFNRKDMEIGYLVAFSVLSIATHMNVAEKMRKKLSGVTAQNSKL</sequence>
<dbReference type="GO" id="GO:0009132">
    <property type="term" value="P:nucleoside diphosphate metabolic process"/>
    <property type="evidence" value="ECO:0007669"/>
    <property type="project" value="InterPro"/>
</dbReference>
<keyword evidence="11" id="KW-1185">Reference proteome</keyword>
<comment type="cofactor">
    <cofactor evidence="1">
        <name>Mn(2+)</name>
        <dbReference type="ChEBI" id="CHEBI:29035"/>
    </cofactor>
</comment>
<evidence type="ECO:0000256" key="5">
    <source>
        <dbReference type="ARBA" id="ARBA00022801"/>
    </source>
</evidence>
<dbReference type="SUPFAM" id="SSF55811">
    <property type="entry name" value="Nudix"/>
    <property type="match status" value="1"/>
</dbReference>
<dbReference type="InterPro" id="IPR000059">
    <property type="entry name" value="NUDIX_hydrolase_NudL_CS"/>
</dbReference>
<dbReference type="InterPro" id="IPR000086">
    <property type="entry name" value="NUDIX_hydrolase_dom"/>
</dbReference>
<dbReference type="Pfam" id="PF00293">
    <property type="entry name" value="NUDIX"/>
    <property type="match status" value="1"/>
</dbReference>
<comment type="caution">
    <text evidence="10">The sequence shown here is derived from an EMBL/GenBank/DDBJ whole genome shotgun (WGS) entry which is preliminary data.</text>
</comment>
<dbReference type="FunFam" id="3.90.79.10:FF:000036">
    <property type="entry name" value="Nudix hydrolase 11"/>
    <property type="match status" value="1"/>
</dbReference>
<dbReference type="GO" id="GO:0005737">
    <property type="term" value="C:cytoplasm"/>
    <property type="evidence" value="ECO:0007669"/>
    <property type="project" value="UniProtKB-ARBA"/>
</dbReference>
<comment type="similarity">
    <text evidence="3">Belongs to the Nudix hydrolase family. PCD1 subfamily.</text>
</comment>
<feature type="transmembrane region" description="Helical" evidence="8">
    <location>
        <begin position="187"/>
        <end position="204"/>
    </location>
</feature>
<dbReference type="PANTHER" id="PTHR12992:SF24">
    <property type="entry name" value="PEROXISOMAL COENZYME A DIPHOSPHATASE NUDT7"/>
    <property type="match status" value="1"/>
</dbReference>
<dbReference type="PANTHER" id="PTHR12992">
    <property type="entry name" value="NUDIX HYDROLASE"/>
    <property type="match status" value="1"/>
</dbReference>
<gene>
    <name evidence="10" type="ORF">HOLleu_12729</name>
</gene>
<dbReference type="EMBL" id="JAIZAY010000005">
    <property type="protein sequence ID" value="KAJ8041816.1"/>
    <property type="molecule type" value="Genomic_DNA"/>
</dbReference>
<keyword evidence="8" id="KW-0472">Membrane</keyword>
<dbReference type="InterPro" id="IPR015797">
    <property type="entry name" value="NUDIX_hydrolase-like_dom_sf"/>
</dbReference>
<keyword evidence="7" id="KW-0464">Manganese</keyword>
<dbReference type="GO" id="GO:0008893">
    <property type="term" value="F:guanosine-3',5'-bis(diphosphate) 3'-diphosphatase activity"/>
    <property type="evidence" value="ECO:0007669"/>
    <property type="project" value="UniProtKB-ARBA"/>
</dbReference>
<organism evidence="10 11">
    <name type="scientific">Holothuria leucospilota</name>
    <name type="common">Black long sea cucumber</name>
    <name type="synonym">Mertensiothuria leucospilota</name>
    <dbReference type="NCBI Taxonomy" id="206669"/>
    <lineage>
        <taxon>Eukaryota</taxon>
        <taxon>Metazoa</taxon>
        <taxon>Echinodermata</taxon>
        <taxon>Eleutherozoa</taxon>
        <taxon>Echinozoa</taxon>
        <taxon>Holothuroidea</taxon>
        <taxon>Aspidochirotacea</taxon>
        <taxon>Aspidochirotida</taxon>
        <taxon>Holothuriidae</taxon>
        <taxon>Holothuria</taxon>
    </lineage>
</organism>
<evidence type="ECO:0000256" key="8">
    <source>
        <dbReference type="SAM" id="Phobius"/>
    </source>
</evidence>
<dbReference type="PROSITE" id="PS51462">
    <property type="entry name" value="NUDIX"/>
    <property type="match status" value="1"/>
</dbReference>
<protein>
    <submittedName>
        <fullName evidence="10">Nudix hydrolase 11</fullName>
    </submittedName>
</protein>
<proteinExistence type="inferred from homology"/>
<dbReference type="GO" id="GO:0010945">
    <property type="term" value="F:coenzyme A diphosphatase activity"/>
    <property type="evidence" value="ECO:0007669"/>
    <property type="project" value="InterPro"/>
</dbReference>
<dbReference type="Gene3D" id="3.90.79.10">
    <property type="entry name" value="Nucleoside Triphosphate Pyrophosphohydrolase"/>
    <property type="match status" value="1"/>
</dbReference>
<dbReference type="GO" id="GO:0034654">
    <property type="term" value="P:nucleobase-containing compound biosynthetic process"/>
    <property type="evidence" value="ECO:0007669"/>
    <property type="project" value="UniProtKB-ARBA"/>
</dbReference>
<dbReference type="CDD" id="cd03426">
    <property type="entry name" value="NUDIX_CoAse_Nudt7"/>
    <property type="match status" value="1"/>
</dbReference>
<keyword evidence="4" id="KW-0479">Metal-binding</keyword>